<dbReference type="Proteomes" id="UP000185999">
    <property type="component" value="Unassembled WGS sequence"/>
</dbReference>
<keyword evidence="2" id="KW-1185">Reference proteome</keyword>
<name>A0A1N7IYJ4_9GAMM</name>
<dbReference type="Gene3D" id="1.20.1290.10">
    <property type="entry name" value="AhpD-like"/>
    <property type="match status" value="1"/>
</dbReference>
<evidence type="ECO:0000313" key="2">
    <source>
        <dbReference type="Proteomes" id="UP000185999"/>
    </source>
</evidence>
<protein>
    <recommendedName>
        <fullName evidence="3">Carboxymuconolactone decarboxylase family protein</fullName>
    </recommendedName>
</protein>
<dbReference type="SUPFAM" id="SSF69118">
    <property type="entry name" value="AhpD-like"/>
    <property type="match status" value="1"/>
</dbReference>
<dbReference type="EMBL" id="FTOE01000001">
    <property type="protein sequence ID" value="SIS42061.1"/>
    <property type="molecule type" value="Genomic_DNA"/>
</dbReference>
<dbReference type="AlphaFoldDB" id="A0A1N7IYJ4"/>
<dbReference type="InterPro" id="IPR029032">
    <property type="entry name" value="AhpD-like"/>
</dbReference>
<organism evidence="1 2">
    <name type="scientific">Neptunomonas antarctica</name>
    <dbReference type="NCBI Taxonomy" id="619304"/>
    <lineage>
        <taxon>Bacteria</taxon>
        <taxon>Pseudomonadati</taxon>
        <taxon>Pseudomonadota</taxon>
        <taxon>Gammaproteobacteria</taxon>
        <taxon>Oceanospirillales</taxon>
        <taxon>Oceanospirillaceae</taxon>
        <taxon>Neptunomonas</taxon>
    </lineage>
</organism>
<dbReference type="STRING" id="619304.SAMN05421760_101320"/>
<sequence>MPVACCLLPVACCLLAGERVINIERQEAEYVSEAIGRFSAVLSAGATRQEVAEMIGVAMLMGGGPSAVYGVEAMRAYDEFAF</sequence>
<evidence type="ECO:0000313" key="1">
    <source>
        <dbReference type="EMBL" id="SIS42061.1"/>
    </source>
</evidence>
<gene>
    <name evidence="1" type="ORF">SAMN05421760_101320</name>
</gene>
<accession>A0A1N7IYJ4</accession>
<dbReference type="RefSeq" id="WP_054342533.1">
    <property type="nucleotide sequence ID" value="NZ_FTOE01000001.1"/>
</dbReference>
<evidence type="ECO:0008006" key="3">
    <source>
        <dbReference type="Google" id="ProtNLM"/>
    </source>
</evidence>
<dbReference type="OrthoDB" id="1683318at2"/>
<reference evidence="2" key="1">
    <citation type="submission" date="2017-01" db="EMBL/GenBank/DDBJ databases">
        <authorList>
            <person name="Varghese N."/>
            <person name="Submissions S."/>
        </authorList>
    </citation>
    <scope>NUCLEOTIDE SEQUENCE [LARGE SCALE GENOMIC DNA]</scope>
    <source>
        <strain evidence="2">DSM 22306</strain>
    </source>
</reference>
<proteinExistence type="predicted"/>